<protein>
    <submittedName>
        <fullName evidence="1">Uncharacterized protein</fullName>
    </submittedName>
</protein>
<comment type="caution">
    <text evidence="1">The sequence shown here is derived from an EMBL/GenBank/DDBJ whole genome shotgun (WGS) entry which is preliminary data.</text>
</comment>
<accession>A0A2U3D620</accession>
<proteinExistence type="predicted"/>
<evidence type="ECO:0000313" key="1">
    <source>
        <dbReference type="EMBL" id="PWI56731.1"/>
    </source>
</evidence>
<reference evidence="1 2" key="1">
    <citation type="submission" date="2016-11" db="EMBL/GenBank/DDBJ databases">
        <title>Comparative genomics of Acidibacillus ferroxidans species.</title>
        <authorList>
            <person name="Oliveira G."/>
            <person name="Nunes G."/>
            <person name="Oliveira R."/>
            <person name="Araujo F."/>
            <person name="Salim A."/>
            <person name="Scholte L."/>
            <person name="Morais D."/>
            <person name="Nancucheo I."/>
            <person name="Johnson D.B."/>
            <person name="Grail B."/>
            <person name="Bittencourt J."/>
            <person name="Valadares R."/>
        </authorList>
    </citation>
    <scope>NUCLEOTIDE SEQUENCE [LARGE SCALE GENOMIC DNA]</scope>
    <source>
        <strain evidence="1 2">Y002</strain>
    </source>
</reference>
<dbReference type="Proteomes" id="UP000245380">
    <property type="component" value="Unassembled WGS sequence"/>
</dbReference>
<dbReference type="EMBL" id="MPDK01000028">
    <property type="protein sequence ID" value="PWI56731.1"/>
    <property type="molecule type" value="Genomic_DNA"/>
</dbReference>
<evidence type="ECO:0000313" key="2">
    <source>
        <dbReference type="Proteomes" id="UP000245380"/>
    </source>
</evidence>
<organism evidence="1 2">
    <name type="scientific">Sulfoacidibacillus thermotolerans</name>
    <name type="common">Acidibacillus sulfuroxidans</name>
    <dbReference type="NCBI Taxonomy" id="1765684"/>
    <lineage>
        <taxon>Bacteria</taxon>
        <taxon>Bacillati</taxon>
        <taxon>Bacillota</taxon>
        <taxon>Bacilli</taxon>
        <taxon>Bacillales</taxon>
        <taxon>Alicyclobacillaceae</taxon>
        <taxon>Sulfoacidibacillus</taxon>
    </lineage>
</organism>
<name>A0A2U3D620_SULT2</name>
<dbReference type="AlphaFoldDB" id="A0A2U3D620"/>
<gene>
    <name evidence="1" type="ORF">BM613_12200</name>
</gene>
<keyword evidence="2" id="KW-1185">Reference proteome</keyword>
<sequence length="126" mass="14330">MEHRDPVPYGQAGTGDAELSLAKCESHSSASHLAVHCRNAHPLSLQWAQIKTADEEDCTHGQVIRNLLCIRCRIRQVARQNEQDSIMLDLDTQAKDFARLIHKFWPTKLELGWFEPTNTQLLRVTA</sequence>